<dbReference type="InterPro" id="IPR012332">
    <property type="entry name" value="Autotransporter_pectin_lyase_C"/>
</dbReference>
<feature type="signal peptide" evidence="2">
    <location>
        <begin position="1"/>
        <end position="34"/>
    </location>
</feature>
<dbReference type="NCBIfam" id="TIGR01414">
    <property type="entry name" value="autotrans_barl"/>
    <property type="match status" value="1"/>
</dbReference>
<dbReference type="AlphaFoldDB" id="A0A0N8TBP6"/>
<proteinExistence type="predicted"/>
<name>A0A0N8TBP6_9PSED</name>
<feature type="domain" description="Autotransporter" evidence="3">
    <location>
        <begin position="505"/>
        <end position="774"/>
    </location>
</feature>
<dbReference type="InterPro" id="IPR011050">
    <property type="entry name" value="Pectin_lyase_fold/virulence"/>
</dbReference>
<keyword evidence="1 2" id="KW-0732">Signal</keyword>
<dbReference type="PATRIC" id="fig|251703.9.peg.1114"/>
<protein>
    <submittedName>
        <fullName evidence="4">Autotransporter</fullName>
    </submittedName>
</protein>
<evidence type="ECO:0000259" key="3">
    <source>
        <dbReference type="PROSITE" id="PS51208"/>
    </source>
</evidence>
<dbReference type="InterPro" id="IPR036709">
    <property type="entry name" value="Autotransporte_beta_dom_sf"/>
</dbReference>
<evidence type="ECO:0000313" key="4">
    <source>
        <dbReference type="EMBL" id="KPZ08577.1"/>
    </source>
</evidence>
<dbReference type="PANTHER" id="PTHR35037">
    <property type="entry name" value="C-TERMINAL REGION OF AIDA-LIKE PROTEIN"/>
    <property type="match status" value="1"/>
</dbReference>
<dbReference type="Proteomes" id="UP000050317">
    <property type="component" value="Unassembled WGS sequence"/>
</dbReference>
<dbReference type="PRINTS" id="PR01484">
    <property type="entry name" value="PRTACTNFAMLY"/>
</dbReference>
<dbReference type="SMART" id="SM00869">
    <property type="entry name" value="Autotransporter"/>
    <property type="match status" value="1"/>
</dbReference>
<dbReference type="InterPro" id="IPR005546">
    <property type="entry name" value="Autotransporte_beta"/>
</dbReference>
<organism evidence="4 5">
    <name type="scientific">Pseudomonas syringae pv. viburni</name>
    <dbReference type="NCBI Taxonomy" id="251703"/>
    <lineage>
        <taxon>Bacteria</taxon>
        <taxon>Pseudomonadati</taxon>
        <taxon>Pseudomonadota</taxon>
        <taxon>Gammaproteobacteria</taxon>
        <taxon>Pseudomonadales</taxon>
        <taxon>Pseudomonadaceae</taxon>
        <taxon>Pseudomonas</taxon>
    </lineage>
</organism>
<dbReference type="Pfam" id="PF03212">
    <property type="entry name" value="Pertactin"/>
    <property type="match status" value="1"/>
</dbReference>
<dbReference type="Pfam" id="PF03797">
    <property type="entry name" value="Autotransporter"/>
    <property type="match status" value="1"/>
</dbReference>
<dbReference type="InterPro" id="IPR051551">
    <property type="entry name" value="Autotransporter_adhesion"/>
</dbReference>
<dbReference type="SUPFAM" id="SSF51126">
    <property type="entry name" value="Pectin lyase-like"/>
    <property type="match status" value="1"/>
</dbReference>
<dbReference type="Gene3D" id="2.40.128.130">
    <property type="entry name" value="Autotransporter beta-domain"/>
    <property type="match status" value="1"/>
</dbReference>
<dbReference type="PROSITE" id="PS51208">
    <property type="entry name" value="AUTOTRANSPORTER"/>
    <property type="match status" value="1"/>
</dbReference>
<accession>A0A0N8TBP6</accession>
<gene>
    <name evidence="4" type="ORF">ALO40_00815</name>
</gene>
<dbReference type="GO" id="GO:0019867">
    <property type="term" value="C:outer membrane"/>
    <property type="evidence" value="ECO:0007669"/>
    <property type="project" value="InterPro"/>
</dbReference>
<dbReference type="CDD" id="cd01343">
    <property type="entry name" value="PL1_Passenger_AT"/>
    <property type="match status" value="1"/>
</dbReference>
<dbReference type="SUPFAM" id="SSF103515">
    <property type="entry name" value="Autotransporter"/>
    <property type="match status" value="1"/>
</dbReference>
<dbReference type="PANTHER" id="PTHR35037:SF7">
    <property type="entry name" value="AUTOTRANSPORTER"/>
    <property type="match status" value="1"/>
</dbReference>
<dbReference type="RefSeq" id="WP_044420382.1">
    <property type="nucleotide sequence ID" value="NZ_JYHK01000007.1"/>
</dbReference>
<feature type="chain" id="PRO_5006032246" evidence="2">
    <location>
        <begin position="35"/>
        <end position="774"/>
    </location>
</feature>
<comment type="caution">
    <text evidence="4">The sequence shown here is derived from an EMBL/GenBank/DDBJ whole genome shotgun (WGS) entry which is preliminary data.</text>
</comment>
<dbReference type="EMBL" id="LJRR01000459">
    <property type="protein sequence ID" value="KPZ08577.1"/>
    <property type="molecule type" value="Genomic_DNA"/>
</dbReference>
<evidence type="ECO:0000313" key="5">
    <source>
        <dbReference type="Proteomes" id="UP000050317"/>
    </source>
</evidence>
<dbReference type="InterPro" id="IPR004899">
    <property type="entry name" value="Pertactin_central"/>
</dbReference>
<dbReference type="Gene3D" id="2.160.20.20">
    <property type="match status" value="1"/>
</dbReference>
<dbReference type="InterPro" id="IPR006315">
    <property type="entry name" value="OM_autotransptr_brl_dom"/>
</dbReference>
<evidence type="ECO:0000256" key="1">
    <source>
        <dbReference type="ARBA" id="ARBA00022729"/>
    </source>
</evidence>
<dbReference type="InterPro" id="IPR003991">
    <property type="entry name" value="Pertactin_virulence_factor"/>
</dbReference>
<reference evidence="4 5" key="1">
    <citation type="submission" date="2015-09" db="EMBL/GenBank/DDBJ databases">
        <title>Genome announcement of multiple Pseudomonas syringae strains.</title>
        <authorList>
            <person name="Thakur S."/>
            <person name="Wang P.W."/>
            <person name="Gong Y."/>
            <person name="Weir B.S."/>
            <person name="Guttman D.S."/>
        </authorList>
    </citation>
    <scope>NUCLEOTIDE SEQUENCE [LARGE SCALE GENOMIC DNA]</scope>
    <source>
        <strain evidence="4 5">ICMP3963</strain>
    </source>
</reference>
<sequence length="774" mass="79506">MLPRNLYAPLSPLPVALHCASLASLLLISNSLIAAPVPVINEVVSIDQSSLANDYALSNGATLNVESGSQHGRLTATGSTLNISAGSAIASAAVRNGSGMTMNGAAISNGLEVNNSTATISGSTIASAAGNGLLMNRQRNLTTGSGVSLTNSSSSGALSGALVTHFSQLELIGSQLAGTGITGVGLRLNAGAAQASASSIVGTANGVAISSEDDYTEASLKLDSTQVVGQVGAAIRIAPLISSLPGSVVGIDVGNGSSLTGGNGNMLEVTGASTAVMNVSASSLNGNVQVENGSTVTLGLDNSSMTGDVLAEPGALADVLLDNNSVLTGRLENTRSVTINNGGQWAMIGNSALADLNMNGGAVRFGDAAGFYTLSVASLSGNGTFIMDVDVGAGRTDFLDITGSATGSHSLLIGSTGTDPSADTSLHVVRAGAGDAQFSLVGGAVDLGAWSYDLVKQGANDWYLDAQTRKVSPAAATVVALFNTAPTVWYGELTSLRTRMGELRHNGGQSGAWMRTYGNKFNVSDASGFGYQQTQQGFSLGADGKVPMGDGQWLAGVMAGQSSSDLSLDRGASGEVDSYYVGAYSTWLDSDTGYYFDGVLKFNRFNNKARVNLSDGTRTKGDYSNSGVGASLEFGRHIKLDNGYFVEPYSQLAGMVVEGKDYALDNGMRAEGGLTRSLLGKLGATTGRKFDLGQGRTVQPYVRAAWAHEFANNNKVRVNDNVFNNDLSGSRGELGIGISASLSERLQLHADVEHSKGDKIEQPWGASVGIRYNW</sequence>
<evidence type="ECO:0000256" key="2">
    <source>
        <dbReference type="SAM" id="SignalP"/>
    </source>
</evidence>